<dbReference type="SUPFAM" id="SSF56112">
    <property type="entry name" value="Protein kinase-like (PK-like)"/>
    <property type="match status" value="1"/>
</dbReference>
<evidence type="ECO:0000256" key="1">
    <source>
        <dbReference type="SAM" id="MobiDB-lite"/>
    </source>
</evidence>
<proteinExistence type="predicted"/>
<dbReference type="AlphaFoldDB" id="A0AAD7C898"/>
<organism evidence="3 4">
    <name type="scientific">Roridomyces roridus</name>
    <dbReference type="NCBI Taxonomy" id="1738132"/>
    <lineage>
        <taxon>Eukaryota</taxon>
        <taxon>Fungi</taxon>
        <taxon>Dikarya</taxon>
        <taxon>Basidiomycota</taxon>
        <taxon>Agaricomycotina</taxon>
        <taxon>Agaricomycetes</taxon>
        <taxon>Agaricomycetidae</taxon>
        <taxon>Agaricales</taxon>
        <taxon>Marasmiineae</taxon>
        <taxon>Mycenaceae</taxon>
        <taxon>Roridomyces</taxon>
    </lineage>
</organism>
<reference evidence="3" key="1">
    <citation type="submission" date="2023-03" db="EMBL/GenBank/DDBJ databases">
        <title>Massive genome expansion in bonnet fungi (Mycena s.s.) driven by repeated elements and novel gene families across ecological guilds.</title>
        <authorList>
            <consortium name="Lawrence Berkeley National Laboratory"/>
            <person name="Harder C.B."/>
            <person name="Miyauchi S."/>
            <person name="Viragh M."/>
            <person name="Kuo A."/>
            <person name="Thoen E."/>
            <person name="Andreopoulos B."/>
            <person name="Lu D."/>
            <person name="Skrede I."/>
            <person name="Drula E."/>
            <person name="Henrissat B."/>
            <person name="Morin E."/>
            <person name="Kohler A."/>
            <person name="Barry K."/>
            <person name="LaButti K."/>
            <person name="Morin E."/>
            <person name="Salamov A."/>
            <person name="Lipzen A."/>
            <person name="Mereny Z."/>
            <person name="Hegedus B."/>
            <person name="Baldrian P."/>
            <person name="Stursova M."/>
            <person name="Weitz H."/>
            <person name="Taylor A."/>
            <person name="Grigoriev I.V."/>
            <person name="Nagy L.G."/>
            <person name="Martin F."/>
            <person name="Kauserud H."/>
        </authorList>
    </citation>
    <scope>NUCLEOTIDE SEQUENCE</scope>
    <source>
        <strain evidence="3">9284</strain>
    </source>
</reference>
<dbReference type="PANTHER" id="PTHR36091:SF2">
    <property type="entry name" value="AMINOGLYCOSIDE PHOSPHOTRANSFERASE DOMAIN-CONTAINING PROTEIN"/>
    <property type="match status" value="1"/>
</dbReference>
<comment type="caution">
    <text evidence="3">The sequence shown here is derived from an EMBL/GenBank/DDBJ whole genome shotgun (WGS) entry which is preliminary data.</text>
</comment>
<dbReference type="InterPro" id="IPR002575">
    <property type="entry name" value="Aminoglycoside_PTrfase"/>
</dbReference>
<dbReference type="GO" id="GO:0016301">
    <property type="term" value="F:kinase activity"/>
    <property type="evidence" value="ECO:0007669"/>
    <property type="project" value="UniProtKB-KW"/>
</dbReference>
<evidence type="ECO:0000313" key="4">
    <source>
        <dbReference type="Proteomes" id="UP001221142"/>
    </source>
</evidence>
<dbReference type="GO" id="GO:0005739">
    <property type="term" value="C:mitochondrion"/>
    <property type="evidence" value="ECO:0007669"/>
    <property type="project" value="TreeGrafter"/>
</dbReference>
<dbReference type="Proteomes" id="UP001221142">
    <property type="component" value="Unassembled WGS sequence"/>
</dbReference>
<keyword evidence="4" id="KW-1185">Reference proteome</keyword>
<accession>A0AAD7C898</accession>
<dbReference type="InterPro" id="IPR051035">
    <property type="entry name" value="Mito_inheritance_9"/>
</dbReference>
<dbReference type="PANTHER" id="PTHR36091">
    <property type="entry name" value="ALTERED INHERITANCE OF MITOCHONDRIA PROTEIN 9, MITOCHONDRIAL"/>
    <property type="match status" value="1"/>
</dbReference>
<evidence type="ECO:0000313" key="3">
    <source>
        <dbReference type="EMBL" id="KAJ7641632.1"/>
    </source>
</evidence>
<gene>
    <name evidence="3" type="ORF">FB45DRAFT_900651</name>
</gene>
<protein>
    <submittedName>
        <fullName evidence="3">Protein kinase subdomain-containing protein PKL/CAK/Fmp29</fullName>
    </submittedName>
</protein>
<feature type="domain" description="Aminoglycoside phosphotransferase" evidence="2">
    <location>
        <begin position="120"/>
        <end position="350"/>
    </location>
</feature>
<name>A0AAD7C898_9AGAR</name>
<dbReference type="EMBL" id="JARKIF010000004">
    <property type="protein sequence ID" value="KAJ7641632.1"/>
    <property type="molecule type" value="Genomic_DNA"/>
</dbReference>
<evidence type="ECO:0000259" key="2">
    <source>
        <dbReference type="Pfam" id="PF01636"/>
    </source>
</evidence>
<keyword evidence="3" id="KW-0418">Kinase</keyword>
<keyword evidence="3" id="KW-0808">Transferase</keyword>
<dbReference type="Pfam" id="PF01636">
    <property type="entry name" value="APH"/>
    <property type="match status" value="1"/>
</dbReference>
<dbReference type="InterPro" id="IPR011009">
    <property type="entry name" value="Kinase-like_dom_sf"/>
</dbReference>
<feature type="region of interest" description="Disordered" evidence="1">
    <location>
        <begin position="1"/>
        <end position="23"/>
    </location>
</feature>
<sequence>MSSRPLPLNATHMSVHGRGVSSSLTQSESSDLFEYTTGNYMVSSALRLAERKVVFNVAELCRLAAQSVNRSPDEVVDIFKDRETVYDRTVIITMRDGFRMEAHIPYQCTIPRYFATASKAATMAFLRTHDIPVPQIYGYSPDANNAAGTEYIFMEFIVHPRLVEGWYYLNEADVISVARHLAELEAKMMSIPFPAGGALYYTEDLARVGAPHVPLPEDARFAVGPDSRPAMWCDEMTEMDVHRGPYKDAEATLLGPADKEIAYLKQFGRPQIPVERIKKIVYKNEQQPAEHIETLSRYRLLAPSLIPKDPDLARFRIRHRNVHGDNILVSRSSDGTLNIAAVIDWYHTVILPVFLLSYMPYGFGDFTVPLSRVMATPADYNESTDPGAEERKGEYQRHLVNHHYLEQVEKHNPLLYRCLEDTSVNLIRRELFRLAGQPWGADPLPLKMTFIAAATQWKSLRGVGHASCPIKFDMEAMGKTMEAYEYYGKVMTEMSQLQLMCNIATDNFVEEEGFKVAVERGRIAKQNALLDAMHGDGGGMFPELIKNWPFDDFNKEGKAICS</sequence>